<evidence type="ECO:0000256" key="2">
    <source>
        <dbReference type="SAM" id="Phobius"/>
    </source>
</evidence>
<evidence type="ECO:0000313" key="5">
    <source>
        <dbReference type="Proteomes" id="UP001227101"/>
    </source>
</evidence>
<dbReference type="Pfam" id="PF20434">
    <property type="entry name" value="BD-FAE"/>
    <property type="match status" value="1"/>
</dbReference>
<proteinExistence type="predicted"/>
<dbReference type="PANTHER" id="PTHR48081">
    <property type="entry name" value="AB HYDROLASE SUPERFAMILY PROTEIN C4A8.06C"/>
    <property type="match status" value="1"/>
</dbReference>
<dbReference type="EMBL" id="CP127173">
    <property type="protein sequence ID" value="WIV55749.1"/>
    <property type="molecule type" value="Genomic_DNA"/>
</dbReference>
<evidence type="ECO:0000313" key="4">
    <source>
        <dbReference type="EMBL" id="WIV55749.1"/>
    </source>
</evidence>
<dbReference type="GO" id="GO:0016787">
    <property type="term" value="F:hydrolase activity"/>
    <property type="evidence" value="ECO:0007669"/>
    <property type="project" value="UniProtKB-KW"/>
</dbReference>
<feature type="transmembrane region" description="Helical" evidence="2">
    <location>
        <begin position="123"/>
        <end position="142"/>
    </location>
</feature>
<dbReference type="RefSeq" id="WP_285452810.1">
    <property type="nucleotide sequence ID" value="NZ_CP127173.1"/>
</dbReference>
<dbReference type="InterPro" id="IPR029058">
    <property type="entry name" value="AB_hydrolase_fold"/>
</dbReference>
<dbReference type="SUPFAM" id="SSF53474">
    <property type="entry name" value="alpha/beta-Hydrolases"/>
    <property type="match status" value="1"/>
</dbReference>
<sequence>MKVVDGQRGAYRPAVTVPPPLRRGPLLVTAAFAALGAALIPAAAVPGIWRIWQLYAMLFGAVAAFELVAVFAVLGWPTRKTARSGAVAAAAGLGLWVVSRPLGLLARFDPWQPADTVVGFTDYVAAGLQVVALFGFLVVARRRAHPRPSAPRRVFAWIVLFPVLLLVLATGAAGTVAAADGLASPRPSTLLEGGTVEYCRPDGVPLAMDLARPRASGRPAPVALYLHGGGFVFGNRKPTGPGALLTGSRPGPVRDALVARGFVVASIDYRLAPAAPWPSALTDARCAVRFLKANAAALGIDPARIAAWGTGTGGTLASLLGVAREADDASTVRAVAAVGAPAKFTGTSLPERAAVFLARFPASPLSYPAAGAPPFLIADGGPGSAEFADRLRTAGVPVTATPDVAAFLAETVS</sequence>
<accession>A0ABY8XJE9</accession>
<dbReference type="InterPro" id="IPR049492">
    <property type="entry name" value="BD-FAE-like_dom"/>
</dbReference>
<protein>
    <submittedName>
        <fullName evidence="4">Alpha/beta hydrolase</fullName>
    </submittedName>
</protein>
<organism evidence="4 5">
    <name type="scientific">Amycolatopsis nalaikhensis</name>
    <dbReference type="NCBI Taxonomy" id="715472"/>
    <lineage>
        <taxon>Bacteria</taxon>
        <taxon>Bacillati</taxon>
        <taxon>Actinomycetota</taxon>
        <taxon>Actinomycetes</taxon>
        <taxon>Pseudonocardiales</taxon>
        <taxon>Pseudonocardiaceae</taxon>
        <taxon>Amycolatopsis</taxon>
    </lineage>
</organism>
<reference evidence="4 5" key="1">
    <citation type="submission" date="2023-06" db="EMBL/GenBank/DDBJ databases">
        <authorList>
            <person name="Oyuntsetseg B."/>
            <person name="Kim S.B."/>
        </authorList>
    </citation>
    <scope>NUCLEOTIDE SEQUENCE [LARGE SCALE GENOMIC DNA]</scope>
    <source>
        <strain evidence="4 5">2-2</strain>
    </source>
</reference>
<gene>
    <name evidence="4" type="ORF">QP939_44240</name>
</gene>
<dbReference type="Proteomes" id="UP001227101">
    <property type="component" value="Chromosome"/>
</dbReference>
<evidence type="ECO:0000256" key="1">
    <source>
        <dbReference type="ARBA" id="ARBA00022801"/>
    </source>
</evidence>
<keyword evidence="5" id="KW-1185">Reference proteome</keyword>
<dbReference type="PANTHER" id="PTHR48081:SF13">
    <property type="entry name" value="ALPHA_BETA HYDROLASE"/>
    <property type="match status" value="1"/>
</dbReference>
<feature type="transmembrane region" description="Helical" evidence="2">
    <location>
        <begin position="26"/>
        <end position="49"/>
    </location>
</feature>
<keyword evidence="2" id="KW-0812">Transmembrane</keyword>
<feature type="transmembrane region" description="Helical" evidence="2">
    <location>
        <begin position="154"/>
        <end position="179"/>
    </location>
</feature>
<keyword evidence="2" id="KW-0472">Membrane</keyword>
<feature type="transmembrane region" description="Helical" evidence="2">
    <location>
        <begin position="86"/>
        <end position="103"/>
    </location>
</feature>
<feature type="domain" description="BD-FAE-like" evidence="3">
    <location>
        <begin position="208"/>
        <end position="326"/>
    </location>
</feature>
<keyword evidence="1 4" id="KW-0378">Hydrolase</keyword>
<keyword evidence="2" id="KW-1133">Transmembrane helix</keyword>
<evidence type="ECO:0000259" key="3">
    <source>
        <dbReference type="Pfam" id="PF20434"/>
    </source>
</evidence>
<name>A0ABY8XJE9_9PSEU</name>
<dbReference type="Gene3D" id="3.40.50.1820">
    <property type="entry name" value="alpha/beta hydrolase"/>
    <property type="match status" value="1"/>
</dbReference>
<dbReference type="InterPro" id="IPR050300">
    <property type="entry name" value="GDXG_lipolytic_enzyme"/>
</dbReference>
<feature type="transmembrane region" description="Helical" evidence="2">
    <location>
        <begin position="55"/>
        <end position="74"/>
    </location>
</feature>